<dbReference type="Pfam" id="PF02684">
    <property type="entry name" value="LpxB"/>
    <property type="match status" value="1"/>
</dbReference>
<keyword evidence="13" id="KW-1185">Reference proteome</keyword>
<keyword evidence="6 11" id="KW-0441">Lipid A biosynthesis</keyword>
<protein>
    <recommendedName>
        <fullName evidence="4 11">Lipid-A-disaccharide synthase</fullName>
        <ecNumber evidence="3 11">2.4.1.182</ecNumber>
    </recommendedName>
</protein>
<evidence type="ECO:0000313" key="12">
    <source>
        <dbReference type="EMBL" id="MBB5514723.1"/>
    </source>
</evidence>
<evidence type="ECO:0000256" key="7">
    <source>
        <dbReference type="ARBA" id="ARBA00022676"/>
    </source>
</evidence>
<dbReference type="GO" id="GO:0009245">
    <property type="term" value="P:lipid A biosynthetic process"/>
    <property type="evidence" value="ECO:0007669"/>
    <property type="project" value="UniProtKB-UniRule"/>
</dbReference>
<evidence type="ECO:0000256" key="2">
    <source>
        <dbReference type="ARBA" id="ARBA00007868"/>
    </source>
</evidence>
<dbReference type="NCBIfam" id="TIGR00215">
    <property type="entry name" value="lpxB"/>
    <property type="match status" value="1"/>
</dbReference>
<comment type="pathway">
    <text evidence="11">Bacterial outer membrane biogenesis; LPS lipid A biosynthesis.</text>
</comment>
<gene>
    <name evidence="11" type="primary">lpxB</name>
    <name evidence="12" type="ORF">FHS89_000729</name>
</gene>
<evidence type="ECO:0000256" key="10">
    <source>
        <dbReference type="ARBA" id="ARBA00048975"/>
    </source>
</evidence>
<dbReference type="AlphaFoldDB" id="A0A840WKM7"/>
<proteinExistence type="inferred from homology"/>
<comment type="function">
    <text evidence="1 11">Condensation of UDP-2,3-diacylglucosamine and 2,3-diacylglucosamine-1-phosphate to form lipid A disaccharide, a precursor of lipid A, a phosphorylated glycolipid that anchors the lipopolysaccharide to the outer membrane of the cell.</text>
</comment>
<evidence type="ECO:0000256" key="9">
    <source>
        <dbReference type="ARBA" id="ARBA00023098"/>
    </source>
</evidence>
<organism evidence="12 13">
    <name type="scientific">Rubricella aquisinus</name>
    <dbReference type="NCBI Taxonomy" id="2028108"/>
    <lineage>
        <taxon>Bacteria</taxon>
        <taxon>Pseudomonadati</taxon>
        <taxon>Pseudomonadota</taxon>
        <taxon>Alphaproteobacteria</taxon>
        <taxon>Rhodobacterales</taxon>
        <taxon>Paracoccaceae</taxon>
        <taxon>Rubricella</taxon>
    </lineage>
</organism>
<evidence type="ECO:0000256" key="8">
    <source>
        <dbReference type="ARBA" id="ARBA00022679"/>
    </source>
</evidence>
<evidence type="ECO:0000313" key="13">
    <source>
        <dbReference type="Proteomes" id="UP000553766"/>
    </source>
</evidence>
<comment type="caution">
    <text evidence="12">The sequence shown here is derived from an EMBL/GenBank/DDBJ whole genome shotgun (WGS) entry which is preliminary data.</text>
</comment>
<evidence type="ECO:0000256" key="4">
    <source>
        <dbReference type="ARBA" id="ARBA00020902"/>
    </source>
</evidence>
<dbReference type="PANTHER" id="PTHR30372">
    <property type="entry name" value="LIPID-A-DISACCHARIDE SYNTHASE"/>
    <property type="match status" value="1"/>
</dbReference>
<dbReference type="HAMAP" id="MF_00392">
    <property type="entry name" value="LpxB"/>
    <property type="match status" value="1"/>
</dbReference>
<keyword evidence="7 11" id="KW-0328">Glycosyltransferase</keyword>
<sequence>MKLFLIAGEASGDRLGAALMRGLRALVPDVEFHGIGGPDMQAAGMTSLFPMDELSVMGLTEVLPRLRGLLRRRDEAAEAVLALGPDALITIDSPDFCLRVAKRVKATRPDLPVIHYVAPSVWAWREGRAAKMARHVDHVLALLPMEPPLMQAAGVSCDFVGHPVAAEPQPDRADVEAFRLGLPGEGPVLTVLPGSRRSEVEKLAPVFGDVTGRVGPVRVVVPAAPGVVDMVEAQVAKWPVPVTVLDPRGMDPEAAAARKRVAFAASDAALAASGTVALELAAARTPMVIAYKMSWLTFAIMSRMIKTPHVSLVNILTKSSVVPELLQQECTPDRIAQALRPILGGESDQATACDKVMEMLGRGGEAPGLRAARSVLSALTR</sequence>
<dbReference type="UniPathway" id="UPA00973"/>
<evidence type="ECO:0000256" key="3">
    <source>
        <dbReference type="ARBA" id="ARBA00012687"/>
    </source>
</evidence>
<accession>A0A840WKM7</accession>
<evidence type="ECO:0000256" key="1">
    <source>
        <dbReference type="ARBA" id="ARBA00002056"/>
    </source>
</evidence>
<comment type="similarity">
    <text evidence="2 11">Belongs to the LpxB family.</text>
</comment>
<dbReference type="EC" id="2.4.1.182" evidence="3 11"/>
<name>A0A840WKM7_9RHOB</name>
<dbReference type="PANTHER" id="PTHR30372:SF4">
    <property type="entry name" value="LIPID-A-DISACCHARIDE SYNTHASE, MITOCHONDRIAL-RELATED"/>
    <property type="match status" value="1"/>
</dbReference>
<keyword evidence="5 11" id="KW-0444">Lipid biosynthesis</keyword>
<reference evidence="12 13" key="1">
    <citation type="submission" date="2020-08" db="EMBL/GenBank/DDBJ databases">
        <title>Genomic Encyclopedia of Type Strains, Phase IV (KMG-IV): sequencing the most valuable type-strain genomes for metagenomic binning, comparative biology and taxonomic classification.</title>
        <authorList>
            <person name="Goeker M."/>
        </authorList>
    </citation>
    <scope>NUCLEOTIDE SEQUENCE [LARGE SCALE GENOMIC DNA]</scope>
    <source>
        <strain evidence="12 13">DSM 103377</strain>
    </source>
</reference>
<keyword evidence="8 11" id="KW-0808">Transferase</keyword>
<dbReference type="InterPro" id="IPR003835">
    <property type="entry name" value="Glyco_trans_19"/>
</dbReference>
<evidence type="ECO:0000256" key="11">
    <source>
        <dbReference type="HAMAP-Rule" id="MF_00392"/>
    </source>
</evidence>
<keyword evidence="9 11" id="KW-0443">Lipid metabolism</keyword>
<dbReference type="EMBL" id="JACIJS010000002">
    <property type="protein sequence ID" value="MBB5514723.1"/>
    <property type="molecule type" value="Genomic_DNA"/>
</dbReference>
<dbReference type="GO" id="GO:0005543">
    <property type="term" value="F:phospholipid binding"/>
    <property type="evidence" value="ECO:0007669"/>
    <property type="project" value="TreeGrafter"/>
</dbReference>
<evidence type="ECO:0000256" key="5">
    <source>
        <dbReference type="ARBA" id="ARBA00022516"/>
    </source>
</evidence>
<comment type="catalytic activity">
    <reaction evidence="10 11">
        <text>a lipid X + a UDP-2-N,3-O-bis[(3R)-3-hydroxyacyl]-alpha-D-glucosamine = a lipid A disaccharide + UDP + H(+)</text>
        <dbReference type="Rhea" id="RHEA:67828"/>
        <dbReference type="ChEBI" id="CHEBI:15378"/>
        <dbReference type="ChEBI" id="CHEBI:58223"/>
        <dbReference type="ChEBI" id="CHEBI:137748"/>
        <dbReference type="ChEBI" id="CHEBI:176338"/>
        <dbReference type="ChEBI" id="CHEBI:176343"/>
        <dbReference type="EC" id="2.4.1.182"/>
    </reaction>
</comment>
<evidence type="ECO:0000256" key="6">
    <source>
        <dbReference type="ARBA" id="ARBA00022556"/>
    </source>
</evidence>
<dbReference type="GO" id="GO:0008915">
    <property type="term" value="F:lipid-A-disaccharide synthase activity"/>
    <property type="evidence" value="ECO:0007669"/>
    <property type="project" value="UniProtKB-UniRule"/>
</dbReference>
<dbReference type="GO" id="GO:0016020">
    <property type="term" value="C:membrane"/>
    <property type="evidence" value="ECO:0007669"/>
    <property type="project" value="GOC"/>
</dbReference>
<dbReference type="SUPFAM" id="SSF53756">
    <property type="entry name" value="UDP-Glycosyltransferase/glycogen phosphorylase"/>
    <property type="match status" value="1"/>
</dbReference>
<dbReference type="RefSeq" id="WP_184008630.1">
    <property type="nucleotide sequence ID" value="NZ_JACIJS010000002.1"/>
</dbReference>
<dbReference type="Proteomes" id="UP000553766">
    <property type="component" value="Unassembled WGS sequence"/>
</dbReference>